<accession>A0A0A8ZES5</accession>
<reference evidence="1" key="1">
    <citation type="submission" date="2014-09" db="EMBL/GenBank/DDBJ databases">
        <authorList>
            <person name="Magalhaes I.L.F."/>
            <person name="Oliveira U."/>
            <person name="Santos F.R."/>
            <person name="Vidigal T.H.D.A."/>
            <person name="Brescovit A.D."/>
            <person name="Santos A.J."/>
        </authorList>
    </citation>
    <scope>NUCLEOTIDE SEQUENCE</scope>
    <source>
        <tissue evidence="1">Shoot tissue taken approximately 20 cm above the soil surface</tissue>
    </source>
</reference>
<reference evidence="1" key="2">
    <citation type="journal article" date="2015" name="Data Brief">
        <title>Shoot transcriptome of the giant reed, Arundo donax.</title>
        <authorList>
            <person name="Barrero R.A."/>
            <person name="Guerrero F.D."/>
            <person name="Moolhuijzen P."/>
            <person name="Goolsby J.A."/>
            <person name="Tidwell J."/>
            <person name="Bellgard S.E."/>
            <person name="Bellgard M.I."/>
        </authorList>
    </citation>
    <scope>NUCLEOTIDE SEQUENCE</scope>
    <source>
        <tissue evidence="1">Shoot tissue taken approximately 20 cm above the soil surface</tissue>
    </source>
</reference>
<dbReference type="AlphaFoldDB" id="A0A0A8ZES5"/>
<sequence>MLGDLHFLYLLHFHAELH</sequence>
<evidence type="ECO:0000313" key="1">
    <source>
        <dbReference type="EMBL" id="JAD36138.1"/>
    </source>
</evidence>
<organism evidence="1">
    <name type="scientific">Arundo donax</name>
    <name type="common">Giant reed</name>
    <name type="synonym">Donax arundinaceus</name>
    <dbReference type="NCBI Taxonomy" id="35708"/>
    <lineage>
        <taxon>Eukaryota</taxon>
        <taxon>Viridiplantae</taxon>
        <taxon>Streptophyta</taxon>
        <taxon>Embryophyta</taxon>
        <taxon>Tracheophyta</taxon>
        <taxon>Spermatophyta</taxon>
        <taxon>Magnoliopsida</taxon>
        <taxon>Liliopsida</taxon>
        <taxon>Poales</taxon>
        <taxon>Poaceae</taxon>
        <taxon>PACMAD clade</taxon>
        <taxon>Arundinoideae</taxon>
        <taxon>Arundineae</taxon>
        <taxon>Arundo</taxon>
    </lineage>
</organism>
<proteinExistence type="predicted"/>
<protein>
    <submittedName>
        <fullName evidence="1">Uncharacterized protein</fullName>
    </submittedName>
</protein>
<name>A0A0A8ZES5_ARUDO</name>
<dbReference type="EMBL" id="GBRH01261757">
    <property type="protein sequence ID" value="JAD36138.1"/>
    <property type="molecule type" value="Transcribed_RNA"/>
</dbReference>